<name>A0A923MJ03_9FIRM</name>
<evidence type="ECO:0000256" key="1">
    <source>
        <dbReference type="ARBA" id="ARBA00000644"/>
    </source>
</evidence>
<evidence type="ECO:0000256" key="3">
    <source>
        <dbReference type="ARBA" id="ARBA00023277"/>
    </source>
</evidence>
<comment type="similarity">
    <text evidence="4">Belongs to the glucosamine/galactosamine-6-phosphate isomerase family. NagB subfamily.</text>
</comment>
<comment type="catalytic activity">
    <reaction evidence="1 4">
        <text>alpha-D-glucosamine 6-phosphate + H2O = beta-D-fructose 6-phosphate + NH4(+)</text>
        <dbReference type="Rhea" id="RHEA:12172"/>
        <dbReference type="ChEBI" id="CHEBI:15377"/>
        <dbReference type="ChEBI" id="CHEBI:28938"/>
        <dbReference type="ChEBI" id="CHEBI:57634"/>
        <dbReference type="ChEBI" id="CHEBI:75989"/>
        <dbReference type="EC" id="3.5.99.6"/>
    </reaction>
</comment>
<feature type="active site" description="For ring-opening step" evidence="4">
    <location>
        <position position="136"/>
    </location>
</feature>
<keyword evidence="3 4" id="KW-0119">Carbohydrate metabolism</keyword>
<dbReference type="FunFam" id="3.40.50.1360:FF:000003">
    <property type="entry name" value="Glucosamine-6-phosphate deaminase"/>
    <property type="match status" value="1"/>
</dbReference>
<feature type="active site" description="For ring-opening step" evidence="4">
    <location>
        <position position="143"/>
    </location>
</feature>
<dbReference type="InterPro" id="IPR006148">
    <property type="entry name" value="Glc/Gal-6P_isomerase"/>
</dbReference>
<proteinExistence type="inferred from homology"/>
<evidence type="ECO:0000313" key="7">
    <source>
        <dbReference type="Proteomes" id="UP000620327"/>
    </source>
</evidence>
<dbReference type="GO" id="GO:0006043">
    <property type="term" value="P:glucosamine catabolic process"/>
    <property type="evidence" value="ECO:0007669"/>
    <property type="project" value="TreeGrafter"/>
</dbReference>
<comment type="caution">
    <text evidence="4">Lacks conserved residue(s) required for the propagation of feature annotation.</text>
</comment>
<dbReference type="GO" id="GO:0006046">
    <property type="term" value="P:N-acetylglucosamine catabolic process"/>
    <property type="evidence" value="ECO:0007669"/>
    <property type="project" value="UniProtKB-UniRule"/>
</dbReference>
<dbReference type="InterPro" id="IPR004547">
    <property type="entry name" value="Glucosamine6P_isomerase"/>
</dbReference>
<keyword evidence="7" id="KW-1185">Reference proteome</keyword>
<dbReference type="SUPFAM" id="SSF100950">
    <property type="entry name" value="NagB/RpiA/CoA transferase-like"/>
    <property type="match status" value="1"/>
</dbReference>
<dbReference type="PANTHER" id="PTHR11280:SF5">
    <property type="entry name" value="GLUCOSAMINE-6-PHOSPHATE ISOMERASE"/>
    <property type="match status" value="1"/>
</dbReference>
<dbReference type="Gene3D" id="3.40.50.1360">
    <property type="match status" value="1"/>
</dbReference>
<reference evidence="6" key="1">
    <citation type="submission" date="2020-08" db="EMBL/GenBank/DDBJ databases">
        <title>Genome public.</title>
        <authorList>
            <person name="Liu C."/>
            <person name="Sun Q."/>
        </authorList>
    </citation>
    <scope>NUCLEOTIDE SEQUENCE</scope>
    <source>
        <strain evidence="6">BX15</strain>
    </source>
</reference>
<dbReference type="GO" id="GO:0019262">
    <property type="term" value="P:N-acetylneuraminate catabolic process"/>
    <property type="evidence" value="ECO:0007669"/>
    <property type="project" value="UniProtKB-UniRule"/>
</dbReference>
<dbReference type="GO" id="GO:0004342">
    <property type="term" value="F:glucosamine-6-phosphate deaminase activity"/>
    <property type="evidence" value="ECO:0007669"/>
    <property type="project" value="UniProtKB-UniRule"/>
</dbReference>
<keyword evidence="2 4" id="KW-0378">Hydrolase</keyword>
<organism evidence="6 7">
    <name type="scientific">Dysosmobacter segnis</name>
    <dbReference type="NCBI Taxonomy" id="2763042"/>
    <lineage>
        <taxon>Bacteria</taxon>
        <taxon>Bacillati</taxon>
        <taxon>Bacillota</taxon>
        <taxon>Clostridia</taxon>
        <taxon>Eubacteriales</taxon>
        <taxon>Oscillospiraceae</taxon>
        <taxon>Dysosmobacter</taxon>
    </lineage>
</organism>
<dbReference type="CDD" id="cd01399">
    <property type="entry name" value="GlcN6P_deaminase"/>
    <property type="match status" value="1"/>
</dbReference>
<dbReference type="NCBIfam" id="TIGR00502">
    <property type="entry name" value="nagB"/>
    <property type="match status" value="1"/>
</dbReference>
<evidence type="ECO:0000256" key="4">
    <source>
        <dbReference type="HAMAP-Rule" id="MF_01241"/>
    </source>
</evidence>
<protein>
    <recommendedName>
        <fullName evidence="4">Glucosamine-6-phosphate deaminase</fullName>
        <ecNumber evidence="4">3.5.99.6</ecNumber>
    </recommendedName>
    <alternativeName>
        <fullName evidence="4">GlcN6P deaminase</fullName>
        <shortName evidence="4">GNPDA</shortName>
    </alternativeName>
    <alternativeName>
        <fullName evidence="4">Glucosamine-6-phosphate isomerase</fullName>
    </alternativeName>
</protein>
<evidence type="ECO:0000313" key="6">
    <source>
        <dbReference type="EMBL" id="MBC5770548.1"/>
    </source>
</evidence>
<evidence type="ECO:0000256" key="2">
    <source>
        <dbReference type="ARBA" id="ARBA00022801"/>
    </source>
</evidence>
<sequence length="245" mass="27010">MRLIRAKNYDDMSLKAANIIAAQVSLNPKSVLGLATGSTPIGTYRHLVEWYQKGELDFGKAVSINLDEYCGLSGEHPQSYRRFMRENLFDHINIPADRSFLPDGTQTDSVLECARYDRIIEEHNGIDLQLLGIGRNAHIGFNEPDSCFACGTHQVILTESTIAANTRFFEDEAQVPRKAYSMGMQAIMQAKRVLLIASGADKAEAIRNSFFGPVTPQVPASILQLHRDVIVIADEAALADCPAEA</sequence>
<gene>
    <name evidence="4 6" type="primary">nagB</name>
    <name evidence="6" type="ORF">H8Z83_09475</name>
</gene>
<evidence type="ECO:0000259" key="5">
    <source>
        <dbReference type="Pfam" id="PF01182"/>
    </source>
</evidence>
<dbReference type="GO" id="GO:0042802">
    <property type="term" value="F:identical protein binding"/>
    <property type="evidence" value="ECO:0007669"/>
    <property type="project" value="TreeGrafter"/>
</dbReference>
<dbReference type="InterPro" id="IPR037171">
    <property type="entry name" value="NagB/RpiA_transferase-like"/>
</dbReference>
<feature type="domain" description="Glucosamine/galactosamine-6-phosphate isomerase" evidence="5">
    <location>
        <begin position="16"/>
        <end position="226"/>
    </location>
</feature>
<feature type="active site" description="Proton acceptor; for ring-opening step" evidence="4">
    <location>
        <position position="138"/>
    </location>
</feature>
<dbReference type="Pfam" id="PF01182">
    <property type="entry name" value="Glucosamine_iso"/>
    <property type="match status" value="1"/>
</dbReference>
<comment type="pathway">
    <text evidence="4">Amino-sugar metabolism; N-acetylneuraminate degradation; D-fructose 6-phosphate from N-acetylneuraminate: step 5/5.</text>
</comment>
<dbReference type="EC" id="3.5.99.6" evidence="4"/>
<dbReference type="GO" id="GO:0005737">
    <property type="term" value="C:cytoplasm"/>
    <property type="evidence" value="ECO:0007669"/>
    <property type="project" value="TreeGrafter"/>
</dbReference>
<accession>A0A923MJ03</accession>
<dbReference type="RefSeq" id="WP_187014801.1">
    <property type="nucleotide sequence ID" value="NZ_JACOQI010000008.1"/>
</dbReference>
<feature type="active site" description="Proton acceptor; for enolization step" evidence="4">
    <location>
        <position position="67"/>
    </location>
</feature>
<dbReference type="Proteomes" id="UP000620327">
    <property type="component" value="Unassembled WGS sequence"/>
</dbReference>
<comment type="function">
    <text evidence="4">Catalyzes the reversible isomerization-deamination of glucosamine 6-phosphate (GlcN6P) to form fructose 6-phosphate (Fru6P) and ammonium ion.</text>
</comment>
<dbReference type="GO" id="GO:0005975">
    <property type="term" value="P:carbohydrate metabolic process"/>
    <property type="evidence" value="ECO:0007669"/>
    <property type="project" value="InterPro"/>
</dbReference>
<dbReference type="HAMAP" id="MF_01241">
    <property type="entry name" value="GlcN6P_deamin"/>
    <property type="match status" value="1"/>
</dbReference>
<comment type="caution">
    <text evidence="6">The sequence shown here is derived from an EMBL/GenBank/DDBJ whole genome shotgun (WGS) entry which is preliminary data.</text>
</comment>
<dbReference type="PANTHER" id="PTHR11280">
    <property type="entry name" value="GLUCOSAMINE-6-PHOSPHATE ISOMERASE"/>
    <property type="match status" value="1"/>
</dbReference>
<dbReference type="EMBL" id="JACOQI010000008">
    <property type="protein sequence ID" value="MBC5770548.1"/>
    <property type="molecule type" value="Genomic_DNA"/>
</dbReference>
<dbReference type="AlphaFoldDB" id="A0A923MJ03"/>